<organism evidence="3 4">
    <name type="scientific">Magnaporthiopsis poae (strain ATCC 64411 / 73-15)</name>
    <name type="common">Kentucky bluegrass fungus</name>
    <name type="synonym">Magnaporthe poae</name>
    <dbReference type="NCBI Taxonomy" id="644358"/>
    <lineage>
        <taxon>Eukaryota</taxon>
        <taxon>Fungi</taxon>
        <taxon>Dikarya</taxon>
        <taxon>Ascomycota</taxon>
        <taxon>Pezizomycotina</taxon>
        <taxon>Sordariomycetes</taxon>
        <taxon>Sordariomycetidae</taxon>
        <taxon>Magnaporthales</taxon>
        <taxon>Magnaporthaceae</taxon>
        <taxon>Magnaporthiopsis</taxon>
    </lineage>
</organism>
<evidence type="ECO:0000313" key="3">
    <source>
        <dbReference type="EnsemblFungi" id="MAPG_04927T0"/>
    </source>
</evidence>
<feature type="chain" id="PRO_5009385572" description="Ecp2 effector protein domain-containing protein" evidence="1">
    <location>
        <begin position="19"/>
        <end position="200"/>
    </location>
</feature>
<proteinExistence type="predicted"/>
<dbReference type="EnsemblFungi" id="MAPG_04927T0">
    <property type="protein sequence ID" value="MAPG_04927T0"/>
    <property type="gene ID" value="MAPG_04927"/>
</dbReference>
<dbReference type="EMBL" id="ADBL01001152">
    <property type="status" value="NOT_ANNOTATED_CDS"/>
    <property type="molecule type" value="Genomic_DNA"/>
</dbReference>
<reference evidence="4" key="2">
    <citation type="submission" date="2010-05" db="EMBL/GenBank/DDBJ databases">
        <title>The genome sequence of Magnaporthe poae strain ATCC 64411.</title>
        <authorList>
            <person name="Ma L.-J."/>
            <person name="Dead R."/>
            <person name="Young S."/>
            <person name="Zeng Q."/>
            <person name="Koehrsen M."/>
            <person name="Alvarado L."/>
            <person name="Berlin A."/>
            <person name="Chapman S.B."/>
            <person name="Chen Z."/>
            <person name="Freedman E."/>
            <person name="Gellesch M."/>
            <person name="Goldberg J."/>
            <person name="Griggs A."/>
            <person name="Gujja S."/>
            <person name="Heilman E.R."/>
            <person name="Heiman D."/>
            <person name="Hepburn T."/>
            <person name="Howarth C."/>
            <person name="Jen D."/>
            <person name="Larson L."/>
            <person name="Mehta T."/>
            <person name="Neiman D."/>
            <person name="Pearson M."/>
            <person name="Roberts A."/>
            <person name="Saif S."/>
            <person name="Shea T."/>
            <person name="Shenoy N."/>
            <person name="Sisk P."/>
            <person name="Stolte C."/>
            <person name="Sykes S."/>
            <person name="Walk T."/>
            <person name="White J."/>
            <person name="Yandava C."/>
            <person name="Haas B."/>
            <person name="Nusbaum C."/>
            <person name="Birren B."/>
        </authorList>
    </citation>
    <scope>NUCLEOTIDE SEQUENCE [LARGE SCALE GENOMIC DNA]</scope>
    <source>
        <strain evidence="4">ATCC 64411 / 73-15</strain>
    </source>
</reference>
<protein>
    <recommendedName>
        <fullName evidence="5">Ecp2 effector protein domain-containing protein</fullName>
    </recommendedName>
</protein>
<gene>
    <name evidence="2" type="ORF">MAPG_04927</name>
</gene>
<keyword evidence="4" id="KW-1185">Reference proteome</keyword>
<name>A0A0C4DY18_MAGP6</name>
<sequence length="200" mass="22419">MKPTGVFALLSFAWAIKALPPQPQRTSEIYKWRPGRVDCATMPSADGPDLKQLLDWVGIRDIKYYIPPTRHCYRPLCFSLSTAGVYVLLQLTAVQRQPPNLMMQNKSETVTIRGRYLADAISQVRDNCCVHEGYKDFQKSGTVDFPEMGVRVHVGLTDCLNDNDWIDPLTVKGPNNCLMDAMRGAPVYIPGVNHTDAYGN</sequence>
<dbReference type="OrthoDB" id="10428048at2759"/>
<dbReference type="Proteomes" id="UP000011715">
    <property type="component" value="Unassembled WGS sequence"/>
</dbReference>
<dbReference type="AlphaFoldDB" id="A0A0C4DY18"/>
<dbReference type="eggNOG" id="ENOG502REMZ">
    <property type="taxonomic scope" value="Eukaryota"/>
</dbReference>
<reference evidence="3" key="5">
    <citation type="submission" date="2015-06" db="UniProtKB">
        <authorList>
            <consortium name="EnsemblFungi"/>
        </authorList>
    </citation>
    <scope>IDENTIFICATION</scope>
    <source>
        <strain evidence="3">ATCC 64411</strain>
    </source>
</reference>
<dbReference type="VEuPathDB" id="FungiDB:MAPG_04927"/>
<dbReference type="EMBL" id="GL876969">
    <property type="protein sequence ID" value="KLU85908.1"/>
    <property type="molecule type" value="Genomic_DNA"/>
</dbReference>
<evidence type="ECO:0000313" key="4">
    <source>
        <dbReference type="Proteomes" id="UP000011715"/>
    </source>
</evidence>
<reference evidence="2" key="3">
    <citation type="submission" date="2011-03" db="EMBL/GenBank/DDBJ databases">
        <title>Annotation of Magnaporthe poae ATCC 64411.</title>
        <authorList>
            <person name="Ma L.-J."/>
            <person name="Dead R."/>
            <person name="Young S.K."/>
            <person name="Zeng Q."/>
            <person name="Gargeya S."/>
            <person name="Fitzgerald M."/>
            <person name="Haas B."/>
            <person name="Abouelleil A."/>
            <person name="Alvarado L."/>
            <person name="Arachchi H.M."/>
            <person name="Berlin A."/>
            <person name="Brown A."/>
            <person name="Chapman S.B."/>
            <person name="Chen Z."/>
            <person name="Dunbar C."/>
            <person name="Freedman E."/>
            <person name="Gearin G."/>
            <person name="Gellesch M."/>
            <person name="Goldberg J."/>
            <person name="Griggs A."/>
            <person name="Gujja S."/>
            <person name="Heiman D."/>
            <person name="Howarth C."/>
            <person name="Larson L."/>
            <person name="Lui A."/>
            <person name="MacDonald P.J.P."/>
            <person name="Mehta T."/>
            <person name="Montmayeur A."/>
            <person name="Murphy C."/>
            <person name="Neiman D."/>
            <person name="Pearson M."/>
            <person name="Priest M."/>
            <person name="Roberts A."/>
            <person name="Saif S."/>
            <person name="Shea T."/>
            <person name="Shenoy N."/>
            <person name="Sisk P."/>
            <person name="Stolte C."/>
            <person name="Sykes S."/>
            <person name="Yandava C."/>
            <person name="Wortman J."/>
            <person name="Nusbaum C."/>
            <person name="Birren B."/>
        </authorList>
    </citation>
    <scope>NUCLEOTIDE SEQUENCE</scope>
    <source>
        <strain evidence="2">ATCC 64411</strain>
    </source>
</reference>
<feature type="signal peptide" evidence="1">
    <location>
        <begin position="1"/>
        <end position="18"/>
    </location>
</feature>
<evidence type="ECO:0008006" key="5">
    <source>
        <dbReference type="Google" id="ProtNLM"/>
    </source>
</evidence>
<accession>A0A0C4DY18</accession>
<evidence type="ECO:0000256" key="1">
    <source>
        <dbReference type="SAM" id="SignalP"/>
    </source>
</evidence>
<keyword evidence="1" id="KW-0732">Signal</keyword>
<reference evidence="3" key="4">
    <citation type="journal article" date="2015" name="G3 (Bethesda)">
        <title>Genome sequences of three phytopathogenic species of the Magnaporthaceae family of fungi.</title>
        <authorList>
            <person name="Okagaki L.H."/>
            <person name="Nunes C.C."/>
            <person name="Sailsbery J."/>
            <person name="Clay B."/>
            <person name="Brown D."/>
            <person name="John T."/>
            <person name="Oh Y."/>
            <person name="Young N."/>
            <person name="Fitzgerald M."/>
            <person name="Haas B.J."/>
            <person name="Zeng Q."/>
            <person name="Young S."/>
            <person name="Adiconis X."/>
            <person name="Fan L."/>
            <person name="Levin J.Z."/>
            <person name="Mitchell T.K."/>
            <person name="Okubara P.A."/>
            <person name="Farman M.L."/>
            <person name="Kohn L.M."/>
            <person name="Birren B."/>
            <person name="Ma L.-J."/>
            <person name="Dean R.A."/>
        </authorList>
    </citation>
    <scope>NUCLEOTIDE SEQUENCE</scope>
    <source>
        <strain evidence="3">ATCC 64411 / 73-15</strain>
    </source>
</reference>
<reference evidence="2" key="1">
    <citation type="submission" date="2010-05" db="EMBL/GenBank/DDBJ databases">
        <title>The Genome Sequence of Magnaporthe poae strain ATCC 64411.</title>
        <authorList>
            <consortium name="The Broad Institute Genome Sequencing Platform"/>
            <consortium name="Broad Institute Genome Sequencing Center for Infectious Disease"/>
            <person name="Ma L.-J."/>
            <person name="Dead R."/>
            <person name="Young S."/>
            <person name="Zeng Q."/>
            <person name="Koehrsen M."/>
            <person name="Alvarado L."/>
            <person name="Berlin A."/>
            <person name="Chapman S.B."/>
            <person name="Chen Z."/>
            <person name="Freedman E."/>
            <person name="Gellesch M."/>
            <person name="Goldberg J."/>
            <person name="Griggs A."/>
            <person name="Gujja S."/>
            <person name="Heilman E.R."/>
            <person name="Heiman D."/>
            <person name="Hepburn T."/>
            <person name="Howarth C."/>
            <person name="Jen D."/>
            <person name="Larson L."/>
            <person name="Mehta T."/>
            <person name="Neiman D."/>
            <person name="Pearson M."/>
            <person name="Roberts A."/>
            <person name="Saif S."/>
            <person name="Shea T."/>
            <person name="Shenoy N."/>
            <person name="Sisk P."/>
            <person name="Stolte C."/>
            <person name="Sykes S."/>
            <person name="Walk T."/>
            <person name="White J."/>
            <person name="Yandava C."/>
            <person name="Haas B."/>
            <person name="Nusbaum C."/>
            <person name="Birren B."/>
        </authorList>
    </citation>
    <scope>NUCLEOTIDE SEQUENCE</scope>
    <source>
        <strain evidence="2">ATCC 64411</strain>
    </source>
</reference>
<evidence type="ECO:0000313" key="2">
    <source>
        <dbReference type="EMBL" id="KLU85908.1"/>
    </source>
</evidence>